<feature type="non-terminal residue" evidence="1">
    <location>
        <position position="1"/>
    </location>
</feature>
<accession>X1A5J3</accession>
<organism evidence="1">
    <name type="scientific">marine sediment metagenome</name>
    <dbReference type="NCBI Taxonomy" id="412755"/>
    <lineage>
        <taxon>unclassified sequences</taxon>
        <taxon>metagenomes</taxon>
        <taxon>ecological metagenomes</taxon>
    </lineage>
</organism>
<name>X1A5J3_9ZZZZ</name>
<dbReference type="AlphaFoldDB" id="X1A5J3"/>
<gene>
    <name evidence="1" type="ORF">S01H4_35277</name>
</gene>
<sequence length="82" mass="9339">ERTVQMNVTAPKTVGGRLLPALTNLVLCRKQARWQWKNAAGENAHKWTEVIHDLDARILIGEHIVGDMLDIPGFRIKREVIE</sequence>
<protein>
    <submittedName>
        <fullName evidence="1">Uncharacterized protein</fullName>
    </submittedName>
</protein>
<dbReference type="EMBL" id="BART01018737">
    <property type="protein sequence ID" value="GAG77440.1"/>
    <property type="molecule type" value="Genomic_DNA"/>
</dbReference>
<reference evidence="1" key="1">
    <citation type="journal article" date="2014" name="Front. Microbiol.">
        <title>High frequency of phylogenetically diverse reductive dehalogenase-homologous genes in deep subseafloor sedimentary metagenomes.</title>
        <authorList>
            <person name="Kawai M."/>
            <person name="Futagami T."/>
            <person name="Toyoda A."/>
            <person name="Takaki Y."/>
            <person name="Nishi S."/>
            <person name="Hori S."/>
            <person name="Arai W."/>
            <person name="Tsubouchi T."/>
            <person name="Morono Y."/>
            <person name="Uchiyama I."/>
            <person name="Ito T."/>
            <person name="Fujiyama A."/>
            <person name="Inagaki F."/>
            <person name="Takami H."/>
        </authorList>
    </citation>
    <scope>NUCLEOTIDE SEQUENCE</scope>
    <source>
        <strain evidence="1">Expedition CK06-06</strain>
    </source>
</reference>
<comment type="caution">
    <text evidence="1">The sequence shown here is derived from an EMBL/GenBank/DDBJ whole genome shotgun (WGS) entry which is preliminary data.</text>
</comment>
<proteinExistence type="predicted"/>
<evidence type="ECO:0000313" key="1">
    <source>
        <dbReference type="EMBL" id="GAG77440.1"/>
    </source>
</evidence>